<dbReference type="PANTHER" id="PTHR33067">
    <property type="entry name" value="RNA-DIRECTED DNA POLYMERASE-RELATED"/>
    <property type="match status" value="1"/>
</dbReference>
<comment type="caution">
    <text evidence="1">The sequence shown here is derived from an EMBL/GenBank/DDBJ whole genome shotgun (WGS) entry which is preliminary data.</text>
</comment>
<accession>A0AAV9LXX9</accession>
<evidence type="ECO:0000313" key="2">
    <source>
        <dbReference type="Proteomes" id="UP001311915"/>
    </source>
</evidence>
<organism evidence="1 2">
    <name type="scientific">Solanum pinnatisectum</name>
    <name type="common">tansyleaf nightshade</name>
    <dbReference type="NCBI Taxonomy" id="50273"/>
    <lineage>
        <taxon>Eukaryota</taxon>
        <taxon>Viridiplantae</taxon>
        <taxon>Streptophyta</taxon>
        <taxon>Embryophyta</taxon>
        <taxon>Tracheophyta</taxon>
        <taxon>Spermatophyta</taxon>
        <taxon>Magnoliopsida</taxon>
        <taxon>eudicotyledons</taxon>
        <taxon>Gunneridae</taxon>
        <taxon>Pentapetalae</taxon>
        <taxon>asterids</taxon>
        <taxon>lamiids</taxon>
        <taxon>Solanales</taxon>
        <taxon>Solanaceae</taxon>
        <taxon>Solanoideae</taxon>
        <taxon>Solaneae</taxon>
        <taxon>Solanum</taxon>
    </lineage>
</organism>
<evidence type="ECO:0000313" key="1">
    <source>
        <dbReference type="EMBL" id="KAK4729977.1"/>
    </source>
</evidence>
<reference evidence="1 2" key="1">
    <citation type="submission" date="2023-10" db="EMBL/GenBank/DDBJ databases">
        <title>Genome-Wide Identification Analysis in wild type Solanum Pinnatisectum Reveals Some Genes Defensing Phytophthora Infestans.</title>
        <authorList>
            <person name="Sun C."/>
        </authorList>
    </citation>
    <scope>NUCLEOTIDE SEQUENCE [LARGE SCALE GENOMIC DNA]</scope>
    <source>
        <strain evidence="1">LQN</strain>
        <tissue evidence="1">Leaf</tissue>
    </source>
</reference>
<evidence type="ECO:0008006" key="3">
    <source>
        <dbReference type="Google" id="ProtNLM"/>
    </source>
</evidence>
<dbReference type="PANTHER" id="PTHR33067:SF39">
    <property type="entry name" value="TRANSCRIPTION FACTOR INTERACTOR AND REGULATOR CCHC(ZN) FAMILY"/>
    <property type="match status" value="1"/>
</dbReference>
<name>A0AAV9LXX9_9SOLN</name>
<dbReference type="EMBL" id="JAWPEI010000004">
    <property type="protein sequence ID" value="KAK4729977.1"/>
    <property type="molecule type" value="Genomic_DNA"/>
</dbReference>
<protein>
    <recommendedName>
        <fullName evidence="3">Reverse transcriptase domain-containing protein</fullName>
    </recommendedName>
</protein>
<gene>
    <name evidence="1" type="ORF">R3W88_022965</name>
</gene>
<sequence>MQNMINIHFINLALGQQSAHVNAVQQPPSICEICEGGDHSAEVYGANPDSVNFVGNAQRGRGQQNYGNSYNLSWRNHPNFSWGGNQNLGQGQNQYRPQGNAQGIEEMLKKIMANQAQLAVDVRNNQLAIQNLEKQFEQFASAQNSRPQGGLPGNTVPNPKQVNAGIHRYSKYVKDIMANKMRLTEYKNVALIEECNSRIQNKLPTKLKDPGTRINLMPTFLYKKLGLGSPKPTTIILYRVVDILVDFVVLNFERDPEVSFILERPFLAIGRAMIDVTAGKLTMRAHDKVEMFDVYKTLKLPAVYEKLSAITVIDLEAEARYIASKDPLEQVLVGDDIYGDAEAQEIV</sequence>
<dbReference type="Proteomes" id="UP001311915">
    <property type="component" value="Unassembled WGS sequence"/>
</dbReference>
<dbReference type="AlphaFoldDB" id="A0AAV9LXX9"/>
<keyword evidence="2" id="KW-1185">Reference proteome</keyword>
<proteinExistence type="predicted"/>